<feature type="compositionally biased region" description="Pro residues" evidence="10">
    <location>
        <begin position="684"/>
        <end position="694"/>
    </location>
</feature>
<dbReference type="OrthoDB" id="7729168at2759"/>
<dbReference type="PANTHER" id="PTHR10582:SF2">
    <property type="entry name" value="INACTIVE"/>
    <property type="match status" value="1"/>
</dbReference>
<dbReference type="PROSITE" id="PS50297">
    <property type="entry name" value="ANK_REP_REGION"/>
    <property type="match status" value="1"/>
</dbReference>
<evidence type="ECO:0000256" key="3">
    <source>
        <dbReference type="ARBA" id="ARBA00022475"/>
    </source>
</evidence>
<organism evidence="12 13">
    <name type="scientific">Raphidocelis subcapitata</name>
    <dbReference type="NCBI Taxonomy" id="307507"/>
    <lineage>
        <taxon>Eukaryota</taxon>
        <taxon>Viridiplantae</taxon>
        <taxon>Chlorophyta</taxon>
        <taxon>core chlorophytes</taxon>
        <taxon>Chlorophyceae</taxon>
        <taxon>CS clade</taxon>
        <taxon>Sphaeropleales</taxon>
        <taxon>Selenastraceae</taxon>
        <taxon>Raphidocelis</taxon>
    </lineage>
</organism>
<keyword evidence="4" id="KW-0109">Calcium transport</keyword>
<dbReference type="STRING" id="307507.A0A2V0PDG4"/>
<feature type="transmembrane region" description="Helical" evidence="11">
    <location>
        <begin position="849"/>
        <end position="869"/>
    </location>
</feature>
<dbReference type="InterPro" id="IPR024862">
    <property type="entry name" value="TRPV"/>
</dbReference>
<sequence>MTRRGELGGGDGGGAGAAWGADVGGGGDGGEAHMRRAQRVLAAAGQAVVAQQRLMDSAGTAWHAVKYGNLELITQLFPNKCNVYARGPVGENVLHTAMLLNTPSTLAIARYLVKLYGPPLVNTPFQDRRLPHDPPSAYEGQTALHIAIVNKDIDMVKFLVAAGADIRARAWGPFFGPGGPMHYGEFPLSFAACTGQKEVVAHLKRHGAGVNADRDVHGNTALHMTVVHDQPDMFDFLVDYCAASDAVRNNAGLTPLVLAAHLGKMATFQHIYNRRRRAFYTFGRVTSYSLALREIDTVQDEEGYVPNALEVVLRKGHLDMLEEPLISILLRHKWEAFARTQFLLHFVGYLLLEVSQTILIWLISSRGLWNGPERASQEYVGFCLAIIMTLFEVVDYVDWSRECYQRRLTVSSPPPYQPPLYPIPGESQDAGAGRQGIFHRLSQRMMGGLLHGGGGSSGAAGGSASASAGAGAGAGVAGTPFAAAAAVAVAASGDSGDGGSGQNANRVRRRATPESPLDGSRRFDRPLSVTASGTLHPSTVQLTTARSGALSRGGSGGSGGGAPPPIEAASAASATGRSPRVAHVSFASPPGPVAEASEADGAAQEPEQQQRRQPQAAPGGADSDNEDEPDVVSVGLTGRRSAQLSGSPPRGARPGPAAAAAAPALREAGDEPPPTVAATAAAPPHLPAPAPRPVPARASTFPRVDAAAAAAAAVAASPGAVAPSFSGGLPAVASAPGALSAAQPKPGGGAAGHEGALQRQRTRARSGGGDLPSSVSALKRVNTAPGRHRGDAAGDAWAQPGATGGGGLDDIEAGGDATAKDANPHKGPLRALLETTSEGFARMLSDPWLFIWHTHLFLTFVHFITWQTTYGGVGGPGPASRAVKEFDDVVVSLMGLSGWLAVIYFFRGFKATGRLAVVLERCIVDVVRFVSLYVTSIFCTLYYLVYMATSAILLLNLLMAMIIRTYATTQHAAEAHWRRRWAIYTVKAERRMPQALVQRLRLGQPAWDPRSGRQQYSHVFETVQEDRGASKEGAAALDSQIRAVSDLLDGLRARQRGAGGGGGGVGVGVGGGGGGSGGGGGGGERPTGD</sequence>
<feature type="region of interest" description="Disordered" evidence="10">
    <location>
        <begin position="492"/>
        <end position="697"/>
    </location>
</feature>
<feature type="region of interest" description="Disordered" evidence="10">
    <location>
        <begin position="1055"/>
        <end position="1089"/>
    </location>
</feature>
<dbReference type="Pfam" id="PF12796">
    <property type="entry name" value="Ank_2"/>
    <property type="match status" value="2"/>
</dbReference>
<keyword evidence="11" id="KW-0472">Membrane</keyword>
<proteinExistence type="predicted"/>
<dbReference type="Proteomes" id="UP000247498">
    <property type="component" value="Unassembled WGS sequence"/>
</dbReference>
<keyword evidence="3" id="KW-1003">Cell membrane</keyword>
<feature type="compositionally biased region" description="Polar residues" evidence="10">
    <location>
        <begin position="529"/>
        <end position="544"/>
    </location>
</feature>
<keyword evidence="6" id="KW-0106">Calcium</keyword>
<feature type="transmembrane region" description="Helical" evidence="11">
    <location>
        <begin position="379"/>
        <end position="397"/>
    </location>
</feature>
<evidence type="ECO:0000313" key="13">
    <source>
        <dbReference type="Proteomes" id="UP000247498"/>
    </source>
</evidence>
<evidence type="ECO:0000256" key="1">
    <source>
        <dbReference type="ARBA" id="ARBA00004651"/>
    </source>
</evidence>
<feature type="transmembrane region" description="Helical" evidence="11">
    <location>
        <begin position="342"/>
        <end position="364"/>
    </location>
</feature>
<evidence type="ECO:0000256" key="2">
    <source>
        <dbReference type="ARBA" id="ARBA00022448"/>
    </source>
</evidence>
<keyword evidence="2" id="KW-0813">Transport</keyword>
<keyword evidence="11" id="KW-0812">Transmembrane</keyword>
<feature type="compositionally biased region" description="Gly residues" evidence="10">
    <location>
        <begin position="1057"/>
        <end position="1089"/>
    </location>
</feature>
<dbReference type="PROSITE" id="PS50088">
    <property type="entry name" value="ANK_REPEAT"/>
    <property type="match status" value="2"/>
</dbReference>
<dbReference type="GO" id="GO:0098703">
    <property type="term" value="P:calcium ion import across plasma membrane"/>
    <property type="evidence" value="ECO:0007669"/>
    <property type="project" value="TreeGrafter"/>
</dbReference>
<dbReference type="InterPro" id="IPR036770">
    <property type="entry name" value="Ankyrin_rpt-contain_sf"/>
</dbReference>
<dbReference type="EMBL" id="BDRX01000090">
    <property type="protein sequence ID" value="GBF97002.1"/>
    <property type="molecule type" value="Genomic_DNA"/>
</dbReference>
<dbReference type="Gene3D" id="1.25.40.20">
    <property type="entry name" value="Ankyrin repeat-containing domain"/>
    <property type="match status" value="1"/>
</dbReference>
<feature type="region of interest" description="Disordered" evidence="10">
    <location>
        <begin position="452"/>
        <end position="471"/>
    </location>
</feature>
<feature type="compositionally biased region" description="Gly residues" evidence="10">
    <location>
        <begin position="452"/>
        <end position="461"/>
    </location>
</feature>
<evidence type="ECO:0000313" key="12">
    <source>
        <dbReference type="EMBL" id="GBF97002.1"/>
    </source>
</evidence>
<keyword evidence="9" id="KW-0040">ANK repeat</keyword>
<evidence type="ECO:0000256" key="7">
    <source>
        <dbReference type="ARBA" id="ARBA00023065"/>
    </source>
</evidence>
<keyword evidence="11" id="KW-1133">Transmembrane helix</keyword>
<dbReference type="InParanoid" id="A0A2V0PDG4"/>
<feature type="compositionally biased region" description="Low complexity" evidence="10">
    <location>
        <begin position="648"/>
        <end position="664"/>
    </location>
</feature>
<dbReference type="GO" id="GO:0005216">
    <property type="term" value="F:monoatomic ion channel activity"/>
    <property type="evidence" value="ECO:0007669"/>
    <property type="project" value="InterPro"/>
</dbReference>
<feature type="compositionally biased region" description="Gly residues" evidence="10">
    <location>
        <begin position="551"/>
        <end position="561"/>
    </location>
</feature>
<feature type="compositionally biased region" description="Low complexity" evidence="10">
    <location>
        <begin position="601"/>
        <end position="621"/>
    </location>
</feature>
<dbReference type="GO" id="GO:0005886">
    <property type="term" value="C:plasma membrane"/>
    <property type="evidence" value="ECO:0007669"/>
    <property type="project" value="UniProtKB-SubCell"/>
</dbReference>
<feature type="transmembrane region" description="Helical" evidence="11">
    <location>
        <begin position="926"/>
        <end position="945"/>
    </location>
</feature>
<evidence type="ECO:0000256" key="9">
    <source>
        <dbReference type="PROSITE-ProRule" id="PRU00023"/>
    </source>
</evidence>
<evidence type="ECO:0000256" key="5">
    <source>
        <dbReference type="ARBA" id="ARBA00022737"/>
    </source>
</evidence>
<keyword evidence="5" id="KW-0677">Repeat</keyword>
<feature type="repeat" description="ANK" evidence="9">
    <location>
        <begin position="183"/>
        <end position="215"/>
    </location>
</feature>
<dbReference type="SUPFAM" id="SSF48403">
    <property type="entry name" value="Ankyrin repeat"/>
    <property type="match status" value="1"/>
</dbReference>
<feature type="compositionally biased region" description="Low complexity" evidence="10">
    <location>
        <begin position="567"/>
        <end position="579"/>
    </location>
</feature>
<dbReference type="AlphaFoldDB" id="A0A2V0PDG4"/>
<name>A0A2V0PDG4_9CHLO</name>
<dbReference type="PANTHER" id="PTHR10582">
    <property type="entry name" value="TRANSIENT RECEPTOR POTENTIAL ION CHANNEL PROTEIN"/>
    <property type="match status" value="1"/>
</dbReference>
<dbReference type="SMART" id="SM00248">
    <property type="entry name" value="ANK"/>
    <property type="match status" value="5"/>
</dbReference>
<keyword evidence="7" id="KW-0406">Ion transport</keyword>
<evidence type="ECO:0000256" key="4">
    <source>
        <dbReference type="ARBA" id="ARBA00022568"/>
    </source>
</evidence>
<comment type="caution">
    <text evidence="12">The sequence shown here is derived from an EMBL/GenBank/DDBJ whole genome shotgun (WGS) entry which is preliminary data.</text>
</comment>
<evidence type="ECO:0000256" key="6">
    <source>
        <dbReference type="ARBA" id="ARBA00022837"/>
    </source>
</evidence>
<accession>A0A2V0PDG4</accession>
<dbReference type="InterPro" id="IPR002110">
    <property type="entry name" value="Ankyrin_rpt"/>
</dbReference>
<gene>
    <name evidence="12" type="ORF">Rsub_09799</name>
</gene>
<protein>
    <submittedName>
        <fullName evidence="12">Uncharacterized protein</fullName>
    </submittedName>
</protein>
<comment type="subcellular location">
    <subcellularLocation>
        <location evidence="1">Cell membrane</location>
        <topology evidence="1">Multi-pass membrane protein</topology>
    </subcellularLocation>
</comment>
<reference evidence="12 13" key="1">
    <citation type="journal article" date="2018" name="Sci. Rep.">
        <title>Raphidocelis subcapitata (=Pseudokirchneriella subcapitata) provides an insight into genome evolution and environmental adaptations in the Sphaeropleales.</title>
        <authorList>
            <person name="Suzuki S."/>
            <person name="Yamaguchi H."/>
            <person name="Nakajima N."/>
            <person name="Kawachi M."/>
        </authorList>
    </citation>
    <scope>NUCLEOTIDE SEQUENCE [LARGE SCALE GENOMIC DNA]</scope>
    <source>
        <strain evidence="12 13">NIES-35</strain>
    </source>
</reference>
<feature type="repeat" description="ANK" evidence="9">
    <location>
        <begin position="139"/>
        <end position="171"/>
    </location>
</feature>
<keyword evidence="13" id="KW-1185">Reference proteome</keyword>
<feature type="region of interest" description="Disordered" evidence="10">
    <location>
        <begin position="738"/>
        <end position="805"/>
    </location>
</feature>
<evidence type="ECO:0000256" key="8">
    <source>
        <dbReference type="ARBA" id="ARBA00023303"/>
    </source>
</evidence>
<evidence type="ECO:0000256" key="10">
    <source>
        <dbReference type="SAM" id="MobiDB-lite"/>
    </source>
</evidence>
<evidence type="ECO:0000256" key="11">
    <source>
        <dbReference type="SAM" id="Phobius"/>
    </source>
</evidence>
<feature type="transmembrane region" description="Helical" evidence="11">
    <location>
        <begin position="889"/>
        <end position="906"/>
    </location>
</feature>
<keyword evidence="8" id="KW-0407">Ion channel</keyword>